<feature type="region of interest" description="Disordered" evidence="1">
    <location>
        <begin position="312"/>
        <end position="345"/>
    </location>
</feature>
<keyword evidence="2" id="KW-0472">Membrane</keyword>
<keyword evidence="2" id="KW-0812">Transmembrane</keyword>
<dbReference type="InterPro" id="IPR003961">
    <property type="entry name" value="FN3_dom"/>
</dbReference>
<dbReference type="GeneTree" id="ENSGT00940000174221"/>
<evidence type="ECO:0000256" key="3">
    <source>
        <dbReference type="SAM" id="SignalP"/>
    </source>
</evidence>
<feature type="chain" id="PRO_5018730927" evidence="3">
    <location>
        <begin position="23"/>
        <end position="546"/>
    </location>
</feature>
<evidence type="ECO:0000313" key="5">
    <source>
        <dbReference type="Ensembl" id="ENSHCOP00000004404.1"/>
    </source>
</evidence>
<dbReference type="GO" id="GO:0005886">
    <property type="term" value="C:plasma membrane"/>
    <property type="evidence" value="ECO:0007669"/>
    <property type="project" value="TreeGrafter"/>
</dbReference>
<feature type="transmembrane region" description="Helical" evidence="2">
    <location>
        <begin position="232"/>
        <end position="255"/>
    </location>
</feature>
<dbReference type="InterPro" id="IPR036116">
    <property type="entry name" value="FN3_sf"/>
</dbReference>
<dbReference type="AlphaFoldDB" id="A0A3Q3D6W1"/>
<dbReference type="GeneID" id="109515440"/>
<dbReference type="Gene3D" id="2.60.40.10">
    <property type="entry name" value="Immunoglobulins"/>
    <property type="match status" value="1"/>
</dbReference>
<dbReference type="Pfam" id="PF01108">
    <property type="entry name" value="Tissue_fac"/>
    <property type="match status" value="1"/>
</dbReference>
<accession>A0A3Q3D6W1</accession>
<dbReference type="PANTHER" id="PTHR20859">
    <property type="entry name" value="INTERFERON/INTERLEUKIN RECEPTOR"/>
    <property type="match status" value="1"/>
</dbReference>
<proteinExistence type="predicted"/>
<evidence type="ECO:0000259" key="4">
    <source>
        <dbReference type="Pfam" id="PF01108"/>
    </source>
</evidence>
<name>A0A3Q3D6W1_HIPCM</name>
<evidence type="ECO:0000313" key="6">
    <source>
        <dbReference type="Proteomes" id="UP000264820"/>
    </source>
</evidence>
<keyword evidence="2" id="KW-1133">Transmembrane helix</keyword>
<feature type="region of interest" description="Disordered" evidence="1">
    <location>
        <begin position="474"/>
        <end position="496"/>
    </location>
</feature>
<dbReference type="InterPro" id="IPR013783">
    <property type="entry name" value="Ig-like_fold"/>
</dbReference>
<dbReference type="GO" id="GO:0004896">
    <property type="term" value="F:cytokine receptor activity"/>
    <property type="evidence" value="ECO:0007669"/>
    <property type="project" value="TreeGrafter"/>
</dbReference>
<dbReference type="SUPFAM" id="SSF49265">
    <property type="entry name" value="Fibronectin type III"/>
    <property type="match status" value="1"/>
</dbReference>
<reference evidence="5" key="1">
    <citation type="submission" date="2025-08" db="UniProtKB">
        <authorList>
            <consortium name="Ensembl"/>
        </authorList>
    </citation>
    <scope>IDENTIFICATION</scope>
</reference>
<feature type="domain" description="Fibronectin type-III" evidence="4">
    <location>
        <begin position="23"/>
        <end position="99"/>
    </location>
</feature>
<sequence>MWSVKVFILLLFCYACLPTGDGNVFFQSKNFYNVLRWHAAKPWLADHKVLYSVQYKSYGSGDPYRIKSECHNITALHCDLTAETPSLPDVLYLARVYADGKLHGNTTRFNPIKNTTLGPVVLFTAATAASLFVRAALPLGPNGVSVADIFRSSKSGPVNTSIEYTFNLTFPKWAAQCDRRVSDQFVFNLKSNGSKYCGYVVYKPLYQLGRSESEKAYFCATLPGDAAEMLPWPLAATALLAIIVTVSVGAACVYAKGGQDTKPPRSLEIGAASRAPDLQQTPERNLLICRATVSAQTQQIFVSKFAPVRPDPKGPCVGPPGSYSPQDVARVPGSLAEGPNGRASDSQSSVVYSALAAAAPTEWNELLRVLVEDGEKASPPPRSAACLDVDPCGRLQLHTVRDANGQLKLPSLALRAENDSERIPLMCDRLRSDRDGSVLARPRRLDCSESSDSGCDDVTPMHMDCNQISLGIYRRDNQPPGDPDPASGYKQNWMPLDTAPNNDRDYMKRKHPWTLANPPETEDGQCNDDGGFRGVFLEDWVLQIQE</sequence>
<dbReference type="KEGG" id="hcq:109515440"/>
<protein>
    <submittedName>
        <fullName evidence="5">Uncharacterized LOC109515440</fullName>
    </submittedName>
</protein>
<dbReference type="RefSeq" id="XP_019724784.1">
    <property type="nucleotide sequence ID" value="XM_019869225.1"/>
</dbReference>
<feature type="signal peptide" evidence="3">
    <location>
        <begin position="1"/>
        <end position="22"/>
    </location>
</feature>
<evidence type="ECO:0000256" key="1">
    <source>
        <dbReference type="SAM" id="MobiDB-lite"/>
    </source>
</evidence>
<dbReference type="OrthoDB" id="9908819at2759"/>
<keyword evidence="3" id="KW-0732">Signal</keyword>
<dbReference type="PANTHER" id="PTHR20859:SF53">
    <property type="entry name" value="INTERLEUKIN-22 RECEPTOR SUBUNIT ALPHA-1"/>
    <property type="match status" value="1"/>
</dbReference>
<dbReference type="Proteomes" id="UP000264820">
    <property type="component" value="Unplaced"/>
</dbReference>
<organism evidence="5 6">
    <name type="scientific">Hippocampus comes</name>
    <name type="common">Tiger tail seahorse</name>
    <dbReference type="NCBI Taxonomy" id="109280"/>
    <lineage>
        <taxon>Eukaryota</taxon>
        <taxon>Metazoa</taxon>
        <taxon>Chordata</taxon>
        <taxon>Craniata</taxon>
        <taxon>Vertebrata</taxon>
        <taxon>Euteleostomi</taxon>
        <taxon>Actinopterygii</taxon>
        <taxon>Neopterygii</taxon>
        <taxon>Teleostei</taxon>
        <taxon>Neoteleostei</taxon>
        <taxon>Acanthomorphata</taxon>
        <taxon>Syngnathiaria</taxon>
        <taxon>Syngnathiformes</taxon>
        <taxon>Syngnathoidei</taxon>
        <taxon>Syngnathidae</taxon>
        <taxon>Hippocampus</taxon>
    </lineage>
</organism>
<evidence type="ECO:0000256" key="2">
    <source>
        <dbReference type="SAM" id="Phobius"/>
    </source>
</evidence>
<dbReference type="OMA" id="ASGYKQN"/>
<dbReference type="InterPro" id="IPR050650">
    <property type="entry name" value="Type-II_Cytokine-TF_Rcpt"/>
</dbReference>
<dbReference type="Ensembl" id="ENSHCOT00000007096.1">
    <property type="protein sequence ID" value="ENSHCOP00000004404.1"/>
    <property type="gene ID" value="ENSHCOG00000005858.1"/>
</dbReference>
<dbReference type="STRING" id="109280.ENSHCOP00000004404"/>
<keyword evidence="6" id="KW-1185">Reference proteome</keyword>
<reference evidence="5" key="2">
    <citation type="submission" date="2025-09" db="UniProtKB">
        <authorList>
            <consortium name="Ensembl"/>
        </authorList>
    </citation>
    <scope>IDENTIFICATION</scope>
</reference>